<accession>A0A0A8YJE3</accession>
<name>A0A0A8YJE3_ARUDO</name>
<protein>
    <submittedName>
        <fullName evidence="1">Uncharacterized protein</fullName>
    </submittedName>
</protein>
<sequence length="13" mass="1284">MIWVTAHGGVGGV</sequence>
<organism evidence="1">
    <name type="scientific">Arundo donax</name>
    <name type="common">Giant reed</name>
    <name type="synonym">Donax arundinaceus</name>
    <dbReference type="NCBI Taxonomy" id="35708"/>
    <lineage>
        <taxon>Eukaryota</taxon>
        <taxon>Viridiplantae</taxon>
        <taxon>Streptophyta</taxon>
        <taxon>Embryophyta</taxon>
        <taxon>Tracheophyta</taxon>
        <taxon>Spermatophyta</taxon>
        <taxon>Magnoliopsida</taxon>
        <taxon>Liliopsida</taxon>
        <taxon>Poales</taxon>
        <taxon>Poaceae</taxon>
        <taxon>PACMAD clade</taxon>
        <taxon>Arundinoideae</taxon>
        <taxon>Arundineae</taxon>
        <taxon>Arundo</taxon>
    </lineage>
</organism>
<evidence type="ECO:0000313" key="1">
    <source>
        <dbReference type="EMBL" id="JAD25658.1"/>
    </source>
</evidence>
<proteinExistence type="predicted"/>
<reference evidence="1" key="2">
    <citation type="journal article" date="2015" name="Data Brief">
        <title>Shoot transcriptome of the giant reed, Arundo donax.</title>
        <authorList>
            <person name="Barrero R.A."/>
            <person name="Guerrero F.D."/>
            <person name="Moolhuijzen P."/>
            <person name="Goolsby J.A."/>
            <person name="Tidwell J."/>
            <person name="Bellgard S.E."/>
            <person name="Bellgard M.I."/>
        </authorList>
    </citation>
    <scope>NUCLEOTIDE SEQUENCE</scope>
    <source>
        <tissue evidence="1">Shoot tissue taken approximately 20 cm above the soil surface</tissue>
    </source>
</reference>
<reference evidence="1" key="1">
    <citation type="submission" date="2014-09" db="EMBL/GenBank/DDBJ databases">
        <authorList>
            <person name="Magalhaes I.L.F."/>
            <person name="Oliveira U."/>
            <person name="Santos F.R."/>
            <person name="Vidigal T.H.D.A."/>
            <person name="Brescovit A.D."/>
            <person name="Santos A.J."/>
        </authorList>
    </citation>
    <scope>NUCLEOTIDE SEQUENCE</scope>
    <source>
        <tissue evidence="1">Shoot tissue taken approximately 20 cm above the soil surface</tissue>
    </source>
</reference>
<dbReference type="EMBL" id="GBRH01272237">
    <property type="protein sequence ID" value="JAD25658.1"/>
    <property type="molecule type" value="Transcribed_RNA"/>
</dbReference>